<dbReference type="AlphaFoldDB" id="A0A0W0FI98"/>
<sequence>MSAQKSTLSPVLLFGTGVDGQS</sequence>
<evidence type="ECO:0000313" key="2">
    <source>
        <dbReference type="EMBL" id="KTB39251.1"/>
    </source>
</evidence>
<dbReference type="EMBL" id="LATX01000217">
    <property type="protein sequence ID" value="KTB46877.1"/>
    <property type="molecule type" value="Genomic_DNA"/>
</dbReference>
<organism evidence="1 5">
    <name type="scientific">Moniliophthora roreri</name>
    <name type="common">Frosty pod rot fungus</name>
    <name type="synonym">Monilia roreri</name>
    <dbReference type="NCBI Taxonomy" id="221103"/>
    <lineage>
        <taxon>Eukaryota</taxon>
        <taxon>Fungi</taxon>
        <taxon>Dikarya</taxon>
        <taxon>Basidiomycota</taxon>
        <taxon>Agaricomycotina</taxon>
        <taxon>Agaricomycetes</taxon>
        <taxon>Agaricomycetidae</taxon>
        <taxon>Agaricales</taxon>
        <taxon>Marasmiineae</taxon>
        <taxon>Marasmiaceae</taxon>
        <taxon>Moniliophthora</taxon>
    </lineage>
</organism>
<evidence type="ECO:0000313" key="1">
    <source>
        <dbReference type="EMBL" id="KTB35956.1"/>
    </source>
</evidence>
<accession>A0A0W0FI98</accession>
<gene>
    <name evidence="1" type="ORF">WG66_11459</name>
    <name evidence="3" type="ORF">WG66_4203</name>
    <name evidence="4" type="ORF">WG66_546</name>
    <name evidence="2" type="ORF">WG66_8168</name>
</gene>
<proteinExistence type="predicted"/>
<dbReference type="EMBL" id="LATX01001225">
    <property type="protein sequence ID" value="KTB43220.1"/>
    <property type="molecule type" value="Genomic_DNA"/>
</dbReference>
<reference evidence="1 5" key="1">
    <citation type="submission" date="2015-12" db="EMBL/GenBank/DDBJ databases">
        <title>Draft genome sequence of Moniliophthora roreri, the causal agent of frosty pod rot of cacao.</title>
        <authorList>
            <person name="Aime M.C."/>
            <person name="Diaz-Valderrama J.R."/>
            <person name="Kijpornyongpan T."/>
            <person name="Phillips-Mora W."/>
        </authorList>
    </citation>
    <scope>NUCLEOTIDE SEQUENCE [LARGE SCALE GENOMIC DNA]</scope>
    <source>
        <strain evidence="1 5">MCA 2952</strain>
    </source>
</reference>
<dbReference type="EMBL" id="LATX01001694">
    <property type="protein sequence ID" value="KTB39251.1"/>
    <property type="molecule type" value="Genomic_DNA"/>
</dbReference>
<dbReference type="Proteomes" id="UP000054988">
    <property type="component" value="Unassembled WGS sequence"/>
</dbReference>
<evidence type="ECO:0000313" key="4">
    <source>
        <dbReference type="EMBL" id="KTB46877.1"/>
    </source>
</evidence>
<comment type="caution">
    <text evidence="1">The sequence shown here is derived from an EMBL/GenBank/DDBJ whole genome shotgun (WGS) entry which is preliminary data.</text>
</comment>
<evidence type="ECO:0000313" key="3">
    <source>
        <dbReference type="EMBL" id="KTB43220.1"/>
    </source>
</evidence>
<evidence type="ECO:0000313" key="5">
    <source>
        <dbReference type="Proteomes" id="UP000054988"/>
    </source>
</evidence>
<dbReference type="EMBL" id="LATX01001947">
    <property type="protein sequence ID" value="KTB35956.1"/>
    <property type="molecule type" value="Genomic_DNA"/>
</dbReference>
<name>A0A0W0FI98_MONRR</name>
<protein>
    <submittedName>
        <fullName evidence="1">Uncharacterized protein</fullName>
    </submittedName>
</protein>